<feature type="domain" description="Rho-GAP" evidence="1">
    <location>
        <begin position="37"/>
        <end position="225"/>
    </location>
</feature>
<accession>L8H7A6</accession>
<gene>
    <name evidence="2" type="ORF">ACA1_186680</name>
</gene>
<dbReference type="GO" id="GO:0005096">
    <property type="term" value="F:GTPase activator activity"/>
    <property type="evidence" value="ECO:0007669"/>
    <property type="project" value="TreeGrafter"/>
</dbReference>
<dbReference type="SUPFAM" id="SSF48350">
    <property type="entry name" value="GTPase activation domain, GAP"/>
    <property type="match status" value="1"/>
</dbReference>
<dbReference type="RefSeq" id="XP_004342565.1">
    <property type="nucleotide sequence ID" value="XM_004342516.1"/>
</dbReference>
<dbReference type="Pfam" id="PF00620">
    <property type="entry name" value="RhoGAP"/>
    <property type="match status" value="1"/>
</dbReference>
<dbReference type="VEuPathDB" id="AmoebaDB:ACA1_186680"/>
<dbReference type="OrthoDB" id="19923at2759"/>
<dbReference type="Proteomes" id="UP000011083">
    <property type="component" value="Unassembled WGS sequence"/>
</dbReference>
<dbReference type="STRING" id="1257118.L8H7A6"/>
<evidence type="ECO:0000313" key="2">
    <source>
        <dbReference type="EMBL" id="ELR20371.1"/>
    </source>
</evidence>
<dbReference type="GO" id="GO:0007264">
    <property type="term" value="P:small GTPase-mediated signal transduction"/>
    <property type="evidence" value="ECO:0007669"/>
    <property type="project" value="TreeGrafter"/>
</dbReference>
<organism evidence="2 3">
    <name type="scientific">Acanthamoeba castellanii (strain ATCC 30010 / Neff)</name>
    <dbReference type="NCBI Taxonomy" id="1257118"/>
    <lineage>
        <taxon>Eukaryota</taxon>
        <taxon>Amoebozoa</taxon>
        <taxon>Discosea</taxon>
        <taxon>Longamoebia</taxon>
        <taxon>Centramoebida</taxon>
        <taxon>Acanthamoebidae</taxon>
        <taxon>Acanthamoeba</taxon>
    </lineage>
</organism>
<dbReference type="EMBL" id="KB007920">
    <property type="protein sequence ID" value="ELR20371.1"/>
    <property type="molecule type" value="Genomic_DNA"/>
</dbReference>
<proteinExistence type="predicted"/>
<dbReference type="InterPro" id="IPR008936">
    <property type="entry name" value="Rho_GTPase_activation_prot"/>
</dbReference>
<evidence type="ECO:0000259" key="1">
    <source>
        <dbReference type="PROSITE" id="PS50238"/>
    </source>
</evidence>
<dbReference type="Gene3D" id="1.10.555.10">
    <property type="entry name" value="Rho GTPase activation protein"/>
    <property type="match status" value="1"/>
</dbReference>
<reference evidence="2 3" key="1">
    <citation type="journal article" date="2013" name="Genome Biol.">
        <title>Genome of Acanthamoeba castellanii highlights extensive lateral gene transfer and early evolution of tyrosine kinase signaling.</title>
        <authorList>
            <person name="Clarke M."/>
            <person name="Lohan A.J."/>
            <person name="Liu B."/>
            <person name="Lagkouvardos I."/>
            <person name="Roy S."/>
            <person name="Zafar N."/>
            <person name="Bertelli C."/>
            <person name="Schilde C."/>
            <person name="Kianianmomeni A."/>
            <person name="Burglin T.R."/>
            <person name="Frech C."/>
            <person name="Turcotte B."/>
            <person name="Kopec K.O."/>
            <person name="Synnott J.M."/>
            <person name="Choo C."/>
            <person name="Paponov I."/>
            <person name="Finkler A."/>
            <person name="Soon Heng Tan C."/>
            <person name="Hutchins A.P."/>
            <person name="Weinmeier T."/>
            <person name="Rattei T."/>
            <person name="Chu J.S."/>
            <person name="Gimenez G."/>
            <person name="Irimia M."/>
            <person name="Rigden D.J."/>
            <person name="Fitzpatrick D.A."/>
            <person name="Lorenzo-Morales J."/>
            <person name="Bateman A."/>
            <person name="Chiu C.H."/>
            <person name="Tang P."/>
            <person name="Hegemann P."/>
            <person name="Fromm H."/>
            <person name="Raoult D."/>
            <person name="Greub G."/>
            <person name="Miranda-Saavedra D."/>
            <person name="Chen N."/>
            <person name="Nash P."/>
            <person name="Ginger M.L."/>
            <person name="Horn M."/>
            <person name="Schaap P."/>
            <person name="Caler L."/>
            <person name="Loftus B."/>
        </authorList>
    </citation>
    <scope>NUCLEOTIDE SEQUENCE [LARGE SCALE GENOMIC DNA]</scope>
    <source>
        <strain evidence="2 3">Neff</strain>
    </source>
</reference>
<protein>
    <submittedName>
        <fullName evidence="2">RhoGAP domain containing protein</fullName>
    </submittedName>
</protein>
<dbReference type="PANTHER" id="PTHR45808">
    <property type="entry name" value="RHO GTPASE-ACTIVATING PROTEIN 68F"/>
    <property type="match status" value="1"/>
</dbReference>
<dbReference type="KEGG" id="acan:ACA1_186680"/>
<name>L8H7A6_ACACF</name>
<dbReference type="SMART" id="SM00324">
    <property type="entry name" value="RhoGAP"/>
    <property type="match status" value="1"/>
</dbReference>
<dbReference type="AlphaFoldDB" id="L8H7A6"/>
<keyword evidence="3" id="KW-1185">Reference proteome</keyword>
<dbReference type="PROSITE" id="PS50238">
    <property type="entry name" value="RHOGAP"/>
    <property type="match status" value="1"/>
</dbReference>
<dbReference type="PANTHER" id="PTHR45808:SF2">
    <property type="entry name" value="RHO GTPASE-ACTIVATING PROTEIN 68F"/>
    <property type="match status" value="1"/>
</dbReference>
<dbReference type="GeneID" id="14921224"/>
<dbReference type="InterPro" id="IPR000198">
    <property type="entry name" value="RhoGAP_dom"/>
</dbReference>
<dbReference type="GO" id="GO:0005737">
    <property type="term" value="C:cytoplasm"/>
    <property type="evidence" value="ECO:0007669"/>
    <property type="project" value="TreeGrafter"/>
</dbReference>
<evidence type="ECO:0000313" key="3">
    <source>
        <dbReference type="Proteomes" id="UP000011083"/>
    </source>
</evidence>
<sequence length="259" mass="28018">MWASSSTASGSSASAVPPVVGLTTNVGGKPVTRVFGQPLDPESGNAPGALLKLIQYLQKRGKNTPGLYRKPVEEIAKEVDALRKGVMLEKDHLQVASYTNSPSTAAEVMRQLLAALPDPLLTCDLYDSFLIALKLEDRLDYWRLLLAALPPGFKATTEKTLSLLHLLHTHSTGQFPANGNYAQNLGPIFAPVFLRPRALGPHMAHDAKLAADVTQNLIEHMPSLFDAEEHARIDTNEVSNTTTQPVFLHTLRGSTAPAQ</sequence>